<accession>A0A0F0H846</accession>
<reference evidence="1 2" key="1">
    <citation type="submission" date="2015-02" db="EMBL/GenBank/DDBJ databases">
        <authorList>
            <person name="Ju K.-S."/>
            <person name="Doroghazi J.R."/>
            <person name="Metcalf W."/>
        </authorList>
    </citation>
    <scope>NUCLEOTIDE SEQUENCE [LARGE SCALE GENOMIC DNA]</scope>
    <source>
        <strain evidence="1 2">NRRL B-16140</strain>
    </source>
</reference>
<keyword evidence="2" id="KW-1185">Reference proteome</keyword>
<dbReference type="PATRIC" id="fig|68170.10.peg.6775"/>
<protein>
    <submittedName>
        <fullName evidence="1">Uncharacterized protein</fullName>
    </submittedName>
</protein>
<sequence length="179" mass="20078">MPRVVDLAALLADQAFDDVIAHGDDPVGSAELWMVFDAFPRITWRQDAIWRRQAARSFDDLRADLAAGRWPQPSCAADEMALHLMLTTAQAAVADGWSGLEDRFSGLPEHPDDLGWGMLVDVLFQDTDILALFDPSRDGIEAPDDDENQYLGVGDYTPSAWFTPFDNMSPRDPRRPFRR</sequence>
<name>A0A0F0H846_LENAE</name>
<comment type="caution">
    <text evidence="1">The sequence shown here is derived from an EMBL/GenBank/DDBJ whole genome shotgun (WGS) entry which is preliminary data.</text>
</comment>
<dbReference type="AlphaFoldDB" id="A0A0F0H846"/>
<evidence type="ECO:0000313" key="1">
    <source>
        <dbReference type="EMBL" id="KJK51675.1"/>
    </source>
</evidence>
<evidence type="ECO:0000313" key="2">
    <source>
        <dbReference type="Proteomes" id="UP000033393"/>
    </source>
</evidence>
<proteinExistence type="predicted"/>
<dbReference type="Proteomes" id="UP000033393">
    <property type="component" value="Unassembled WGS sequence"/>
</dbReference>
<gene>
    <name evidence="1" type="ORF">UK23_06030</name>
</gene>
<organism evidence="1 2">
    <name type="scientific">Lentzea aerocolonigenes</name>
    <name type="common">Lechevalieria aerocolonigenes</name>
    <name type="synonym">Saccharothrix aerocolonigenes</name>
    <dbReference type="NCBI Taxonomy" id="68170"/>
    <lineage>
        <taxon>Bacteria</taxon>
        <taxon>Bacillati</taxon>
        <taxon>Actinomycetota</taxon>
        <taxon>Actinomycetes</taxon>
        <taxon>Pseudonocardiales</taxon>
        <taxon>Pseudonocardiaceae</taxon>
        <taxon>Lentzea</taxon>
    </lineage>
</organism>
<dbReference type="EMBL" id="JYJG01000029">
    <property type="protein sequence ID" value="KJK51675.1"/>
    <property type="molecule type" value="Genomic_DNA"/>
</dbReference>